<evidence type="ECO:0000256" key="5">
    <source>
        <dbReference type="ARBA" id="ARBA00023014"/>
    </source>
</evidence>
<gene>
    <name evidence="8" type="ORF">ENW96_10410</name>
</gene>
<dbReference type="InterPro" id="IPR017896">
    <property type="entry name" value="4Fe4S_Fe-S-bd"/>
</dbReference>
<dbReference type="GO" id="GO:0046872">
    <property type="term" value="F:metal ion binding"/>
    <property type="evidence" value="ECO:0007669"/>
    <property type="project" value="UniProtKB-KW"/>
</dbReference>
<dbReference type="GO" id="GO:0008137">
    <property type="term" value="F:NADH dehydrogenase (ubiquinone) activity"/>
    <property type="evidence" value="ECO:0007669"/>
    <property type="project" value="InterPro"/>
</dbReference>
<evidence type="ECO:0000313" key="8">
    <source>
        <dbReference type="EMBL" id="HGF34783.1"/>
    </source>
</evidence>
<dbReference type="InterPro" id="IPR050157">
    <property type="entry name" value="PSI_iron-sulfur_center"/>
</dbReference>
<dbReference type="InterPro" id="IPR017900">
    <property type="entry name" value="4Fe4S_Fe_S_CS"/>
</dbReference>
<dbReference type="Gene3D" id="3.30.70.20">
    <property type="match status" value="1"/>
</dbReference>
<keyword evidence="1" id="KW-0004">4Fe-4S</keyword>
<dbReference type="Pfam" id="PF13510">
    <property type="entry name" value="Fer2_4"/>
    <property type="match status" value="1"/>
</dbReference>
<dbReference type="AlphaFoldDB" id="A0A7C3UZQ0"/>
<dbReference type="PROSITE" id="PS51085">
    <property type="entry name" value="2FE2S_FER_2"/>
    <property type="match status" value="1"/>
</dbReference>
<evidence type="ECO:0000256" key="3">
    <source>
        <dbReference type="ARBA" id="ARBA00022737"/>
    </source>
</evidence>
<protein>
    <submittedName>
        <fullName evidence="8">2Fe-2S iron-sulfur cluster binding domain-containing protein</fullName>
    </submittedName>
</protein>
<evidence type="ECO:0000256" key="4">
    <source>
        <dbReference type="ARBA" id="ARBA00023004"/>
    </source>
</evidence>
<dbReference type="GO" id="GO:0042773">
    <property type="term" value="P:ATP synthesis coupled electron transport"/>
    <property type="evidence" value="ECO:0007669"/>
    <property type="project" value="InterPro"/>
</dbReference>
<keyword evidence="4" id="KW-0408">Iron</keyword>
<dbReference type="PROSITE" id="PS00641">
    <property type="entry name" value="COMPLEX1_75K_1"/>
    <property type="match status" value="1"/>
</dbReference>
<dbReference type="FunFam" id="3.30.70.20:FF:000035">
    <property type="entry name" value="Iron hydrogenase 1"/>
    <property type="match status" value="1"/>
</dbReference>
<dbReference type="PANTHER" id="PTHR24960:SF84">
    <property type="entry name" value="HYDROGENASE SUBUNIT"/>
    <property type="match status" value="1"/>
</dbReference>
<dbReference type="EMBL" id="DTMF01000256">
    <property type="protein sequence ID" value="HGF34783.1"/>
    <property type="molecule type" value="Genomic_DNA"/>
</dbReference>
<dbReference type="SUPFAM" id="SSF54862">
    <property type="entry name" value="4Fe-4S ferredoxins"/>
    <property type="match status" value="1"/>
</dbReference>
<dbReference type="PANTHER" id="PTHR24960">
    <property type="entry name" value="PHOTOSYSTEM I IRON-SULFUR CENTER-RELATED"/>
    <property type="match status" value="1"/>
</dbReference>
<dbReference type="InterPro" id="IPR001041">
    <property type="entry name" value="2Fe-2S_ferredoxin-type"/>
</dbReference>
<evidence type="ECO:0000259" key="6">
    <source>
        <dbReference type="PROSITE" id="PS51085"/>
    </source>
</evidence>
<accession>A0A7C3UZQ0</accession>
<keyword evidence="3" id="KW-0677">Repeat</keyword>
<dbReference type="Gene3D" id="3.10.20.740">
    <property type="match status" value="1"/>
</dbReference>
<keyword evidence="2" id="KW-0479">Metal-binding</keyword>
<feature type="domain" description="2Fe-2S ferredoxin-type" evidence="6">
    <location>
        <begin position="2"/>
        <end position="82"/>
    </location>
</feature>
<organism evidence="8">
    <name type="scientific">Desulfobacca acetoxidans</name>
    <dbReference type="NCBI Taxonomy" id="60893"/>
    <lineage>
        <taxon>Bacteria</taxon>
        <taxon>Pseudomonadati</taxon>
        <taxon>Thermodesulfobacteriota</taxon>
        <taxon>Desulfobaccia</taxon>
        <taxon>Desulfobaccales</taxon>
        <taxon>Desulfobaccaceae</taxon>
        <taxon>Desulfobacca</taxon>
    </lineage>
</organism>
<proteinExistence type="predicted"/>
<dbReference type="GO" id="GO:0016020">
    <property type="term" value="C:membrane"/>
    <property type="evidence" value="ECO:0007669"/>
    <property type="project" value="InterPro"/>
</dbReference>
<name>A0A7C3UZQ0_9BACT</name>
<sequence>MEEVGLYINGIFIRADTSWSVLQAARVHGFEIPTLCYHPDLPPEGQCRLCLVEIGEPPRTRLVNSCTYPVEKDLKVQTHSERVMQARRIVLELLLAQAPAAELIKELAAQHGVYETRFHIDDEDERCILCGQCVRTCKEIVGVSAISMAFRTPEKQVATPFKEASEACIGCGSCAFICPTNVIPYTEKDGVRTIWGRDFELQACSKCGNYIAPKAQLEHWARLTGDPVETFFVCRDCR</sequence>
<dbReference type="GO" id="GO:0051539">
    <property type="term" value="F:4 iron, 4 sulfur cluster binding"/>
    <property type="evidence" value="ECO:0007669"/>
    <property type="project" value="UniProtKB-KW"/>
</dbReference>
<dbReference type="InterPro" id="IPR000283">
    <property type="entry name" value="NADH_UbQ_OxRdtase_75kDa_su_CS"/>
</dbReference>
<dbReference type="CDD" id="cd00207">
    <property type="entry name" value="fer2"/>
    <property type="match status" value="1"/>
</dbReference>
<dbReference type="SUPFAM" id="SSF54292">
    <property type="entry name" value="2Fe-2S ferredoxin-like"/>
    <property type="match status" value="1"/>
</dbReference>
<reference evidence="8" key="1">
    <citation type="journal article" date="2020" name="mSystems">
        <title>Genome- and Community-Level Interaction Insights into Carbon Utilization and Element Cycling Functions of Hydrothermarchaeota in Hydrothermal Sediment.</title>
        <authorList>
            <person name="Zhou Z."/>
            <person name="Liu Y."/>
            <person name="Xu W."/>
            <person name="Pan J."/>
            <person name="Luo Z.H."/>
            <person name="Li M."/>
        </authorList>
    </citation>
    <scope>NUCLEOTIDE SEQUENCE [LARGE SCALE GENOMIC DNA]</scope>
    <source>
        <strain evidence="8">SpSt-897</strain>
    </source>
</reference>
<evidence type="ECO:0000256" key="1">
    <source>
        <dbReference type="ARBA" id="ARBA00022485"/>
    </source>
</evidence>
<dbReference type="PROSITE" id="PS00198">
    <property type="entry name" value="4FE4S_FER_1"/>
    <property type="match status" value="1"/>
</dbReference>
<feature type="domain" description="4Fe-4S ferredoxin-type" evidence="7">
    <location>
        <begin position="158"/>
        <end position="188"/>
    </location>
</feature>
<feature type="domain" description="4Fe-4S ferredoxin-type" evidence="7">
    <location>
        <begin position="116"/>
        <end position="146"/>
    </location>
</feature>
<dbReference type="Pfam" id="PF12838">
    <property type="entry name" value="Fer4_7"/>
    <property type="match status" value="1"/>
</dbReference>
<dbReference type="InterPro" id="IPR036010">
    <property type="entry name" value="2Fe-2S_ferredoxin-like_sf"/>
</dbReference>
<evidence type="ECO:0000259" key="7">
    <source>
        <dbReference type="PROSITE" id="PS51379"/>
    </source>
</evidence>
<dbReference type="PROSITE" id="PS51379">
    <property type="entry name" value="4FE4S_FER_2"/>
    <property type="match status" value="2"/>
</dbReference>
<keyword evidence="5" id="KW-0411">Iron-sulfur</keyword>
<comment type="caution">
    <text evidence="8">The sequence shown here is derived from an EMBL/GenBank/DDBJ whole genome shotgun (WGS) entry which is preliminary data.</text>
</comment>
<evidence type="ECO:0000256" key="2">
    <source>
        <dbReference type="ARBA" id="ARBA00022723"/>
    </source>
</evidence>